<name>A0A7G9B1X4_9FIRM</name>
<keyword evidence="1" id="KW-0812">Transmembrane</keyword>
<sequence length="137" mass="15166">MDENRSSPPAVGGSSLLVMFAVLCLVIFALLSLSTMTADVSLSQRSAQAVAEYYAADWEAERILALLRQGQVLESVEESAAEDGTVSYRYAVEISGSQELRVQVDFDKDRIHYDIAQWQQVSTGDWQPEEELPVYTG</sequence>
<feature type="transmembrane region" description="Helical" evidence="1">
    <location>
        <begin position="12"/>
        <end position="33"/>
    </location>
</feature>
<dbReference type="AlphaFoldDB" id="A0A7G9B1X4"/>
<protein>
    <submittedName>
        <fullName evidence="2">Uncharacterized protein</fullName>
    </submittedName>
</protein>
<proteinExistence type="predicted"/>
<dbReference type="Proteomes" id="UP000515960">
    <property type="component" value="Chromosome"/>
</dbReference>
<accession>A0A7G9B1X4</accession>
<keyword evidence="1" id="KW-0472">Membrane</keyword>
<dbReference type="RefSeq" id="WP_187332146.1">
    <property type="nucleotide sequence ID" value="NZ_CP060490.1"/>
</dbReference>
<organism evidence="2 3">
    <name type="scientific">Oscillibacter hominis</name>
    <dbReference type="NCBI Taxonomy" id="2763056"/>
    <lineage>
        <taxon>Bacteria</taxon>
        <taxon>Bacillati</taxon>
        <taxon>Bacillota</taxon>
        <taxon>Clostridia</taxon>
        <taxon>Eubacteriales</taxon>
        <taxon>Oscillospiraceae</taxon>
        <taxon>Oscillibacter</taxon>
    </lineage>
</organism>
<keyword evidence="1" id="KW-1133">Transmembrane helix</keyword>
<dbReference type="KEGG" id="ohi:H8790_08680"/>
<keyword evidence="3" id="KW-1185">Reference proteome</keyword>
<evidence type="ECO:0000256" key="1">
    <source>
        <dbReference type="SAM" id="Phobius"/>
    </source>
</evidence>
<evidence type="ECO:0000313" key="2">
    <source>
        <dbReference type="EMBL" id="QNL43555.1"/>
    </source>
</evidence>
<gene>
    <name evidence="2" type="ORF">H8790_08680</name>
</gene>
<evidence type="ECO:0000313" key="3">
    <source>
        <dbReference type="Proteomes" id="UP000515960"/>
    </source>
</evidence>
<dbReference type="EMBL" id="CP060490">
    <property type="protein sequence ID" value="QNL43555.1"/>
    <property type="molecule type" value="Genomic_DNA"/>
</dbReference>
<reference evidence="2 3" key="1">
    <citation type="submission" date="2020-08" db="EMBL/GenBank/DDBJ databases">
        <authorList>
            <person name="Liu C."/>
            <person name="Sun Q."/>
        </authorList>
    </citation>
    <scope>NUCLEOTIDE SEQUENCE [LARGE SCALE GENOMIC DNA]</scope>
    <source>
        <strain evidence="2 3">NSJ-62</strain>
    </source>
</reference>